<dbReference type="Pfam" id="PF02361">
    <property type="entry name" value="CbiQ"/>
    <property type="match status" value="1"/>
</dbReference>
<dbReference type="PANTHER" id="PTHR34857:SF2">
    <property type="entry name" value="SLL0384 PROTEIN"/>
    <property type="match status" value="1"/>
</dbReference>
<keyword evidence="4 6" id="KW-1133">Transmembrane helix</keyword>
<dbReference type="PANTHER" id="PTHR34857">
    <property type="entry name" value="SLL0384 PROTEIN"/>
    <property type="match status" value="1"/>
</dbReference>
<dbReference type="RefSeq" id="WP_187302112.1">
    <property type="nucleotide sequence ID" value="NZ_JACRYT010000002.1"/>
</dbReference>
<evidence type="ECO:0000313" key="7">
    <source>
        <dbReference type="EMBL" id="MBC6678988.1"/>
    </source>
</evidence>
<evidence type="ECO:0000256" key="2">
    <source>
        <dbReference type="ARBA" id="ARBA00022475"/>
    </source>
</evidence>
<proteinExistence type="predicted"/>
<feature type="transmembrane region" description="Helical" evidence="6">
    <location>
        <begin position="221"/>
        <end position="239"/>
    </location>
</feature>
<reference evidence="7" key="1">
    <citation type="submission" date="2020-08" db="EMBL/GenBank/DDBJ databases">
        <title>Genome public.</title>
        <authorList>
            <person name="Liu C."/>
            <person name="Sun Q."/>
        </authorList>
    </citation>
    <scope>NUCLEOTIDE SEQUENCE</scope>
    <source>
        <strain evidence="7">BX12</strain>
    </source>
</reference>
<comment type="subcellular location">
    <subcellularLocation>
        <location evidence="1">Membrane</location>
        <topology evidence="1">Multi-pass membrane protein</topology>
    </subcellularLocation>
</comment>
<evidence type="ECO:0000256" key="3">
    <source>
        <dbReference type="ARBA" id="ARBA00022692"/>
    </source>
</evidence>
<accession>A0A923SV42</accession>
<organism evidence="7 8">
    <name type="scientific">Zhenpiania hominis</name>
    <dbReference type="NCBI Taxonomy" id="2763644"/>
    <lineage>
        <taxon>Bacteria</taxon>
        <taxon>Bacillati</taxon>
        <taxon>Bacillota</taxon>
        <taxon>Clostridia</taxon>
        <taxon>Peptostreptococcales</taxon>
        <taxon>Anaerovoracaceae</taxon>
        <taxon>Zhenpiania</taxon>
    </lineage>
</organism>
<dbReference type="GO" id="GO:0005886">
    <property type="term" value="C:plasma membrane"/>
    <property type="evidence" value="ECO:0007669"/>
    <property type="project" value="UniProtKB-ARBA"/>
</dbReference>
<comment type="caution">
    <text evidence="7">The sequence shown here is derived from an EMBL/GenBank/DDBJ whole genome shotgun (WGS) entry which is preliminary data.</text>
</comment>
<feature type="transmembrane region" description="Helical" evidence="6">
    <location>
        <begin position="90"/>
        <end position="114"/>
    </location>
</feature>
<evidence type="ECO:0000256" key="5">
    <source>
        <dbReference type="ARBA" id="ARBA00023136"/>
    </source>
</evidence>
<evidence type="ECO:0000256" key="6">
    <source>
        <dbReference type="SAM" id="Phobius"/>
    </source>
</evidence>
<keyword evidence="2" id="KW-1003">Cell membrane</keyword>
<evidence type="ECO:0000313" key="8">
    <source>
        <dbReference type="Proteomes" id="UP000602647"/>
    </source>
</evidence>
<keyword evidence="8" id="KW-1185">Reference proteome</keyword>
<dbReference type="AlphaFoldDB" id="A0A923SV42"/>
<evidence type="ECO:0000256" key="4">
    <source>
        <dbReference type="ARBA" id="ARBA00022989"/>
    </source>
</evidence>
<keyword evidence="5 6" id="KW-0472">Membrane</keyword>
<dbReference type="InterPro" id="IPR003339">
    <property type="entry name" value="ABC/ECF_trnsptr_transmembrane"/>
</dbReference>
<feature type="transmembrane region" description="Helical" evidence="6">
    <location>
        <begin position="65"/>
        <end position="84"/>
    </location>
</feature>
<sequence>MSWELLSASKKTKGVTLDPRTKLIVLITICFLVLGGEGGGLALVTKPMLTAIPILLLFCFGKKKAALVCVIIYVTCYLGEQFVVPVTTGATNFVLLFLCGFISRVLPGLAMGYYTVRTTTVSELVAAMQRIHLTEKLIIPLSVMFRFFPTVGEEYHAIGDAMRMRGIRFGGKKTVKMLEYRFVPMMICSIKIGEELSAAALTRGLGAPVRRTNICKIGFKALDIVLITFCAVLFILTILRKIGLLGVLA</sequence>
<dbReference type="InterPro" id="IPR051611">
    <property type="entry name" value="ECF_transporter_component"/>
</dbReference>
<evidence type="ECO:0000256" key="1">
    <source>
        <dbReference type="ARBA" id="ARBA00004141"/>
    </source>
</evidence>
<dbReference type="CDD" id="cd16914">
    <property type="entry name" value="EcfT"/>
    <property type="match status" value="1"/>
</dbReference>
<gene>
    <name evidence="7" type="ORF">H9L42_04005</name>
</gene>
<dbReference type="EMBL" id="JACRYT010000002">
    <property type="protein sequence ID" value="MBC6678988.1"/>
    <property type="molecule type" value="Genomic_DNA"/>
</dbReference>
<keyword evidence="3 6" id="KW-0812">Transmembrane</keyword>
<protein>
    <submittedName>
        <fullName evidence="7">Energy-coupling factor transporter transmembrane protein EcfT</fullName>
    </submittedName>
</protein>
<dbReference type="Proteomes" id="UP000602647">
    <property type="component" value="Unassembled WGS sequence"/>
</dbReference>
<feature type="transmembrane region" description="Helical" evidence="6">
    <location>
        <begin position="23"/>
        <end position="44"/>
    </location>
</feature>
<name>A0A923SV42_9FIRM</name>